<dbReference type="GeneID" id="94829518"/>
<dbReference type="FunFam" id="3.30.420.10:FF:000048">
    <property type="entry name" value="CCR4-associated factor 1, putative"/>
    <property type="match status" value="1"/>
</dbReference>
<comment type="caution">
    <text evidence="15">The sequence shown here is derived from an EMBL/GenBank/DDBJ whole genome shotgun (WGS) entry which is preliminary data.</text>
</comment>
<evidence type="ECO:0000256" key="5">
    <source>
        <dbReference type="ARBA" id="ARBA00012161"/>
    </source>
</evidence>
<reference evidence="15" key="1">
    <citation type="submission" date="2016-10" db="EMBL/GenBank/DDBJ databases">
        <authorList>
            <person name="Benchimol M."/>
            <person name="Almeida L.G."/>
            <person name="Vasconcelos A.T."/>
            <person name="Perreira-Neves A."/>
            <person name="Rosa I.A."/>
            <person name="Tasca T."/>
            <person name="Bogo M.R."/>
            <person name="de Souza W."/>
        </authorList>
    </citation>
    <scope>NUCLEOTIDE SEQUENCE [LARGE SCALE GENOMIC DNA]</scope>
    <source>
        <strain evidence="15">K</strain>
    </source>
</reference>
<dbReference type="Pfam" id="PF04857">
    <property type="entry name" value="CAF1"/>
    <property type="match status" value="2"/>
</dbReference>
<evidence type="ECO:0000313" key="15">
    <source>
        <dbReference type="EMBL" id="OHS97631.1"/>
    </source>
</evidence>
<evidence type="ECO:0000256" key="13">
    <source>
        <dbReference type="ARBA" id="ARBA00023163"/>
    </source>
</evidence>
<keyword evidence="16" id="KW-1185">Reference proteome</keyword>
<dbReference type="GO" id="GO:0005634">
    <property type="term" value="C:nucleus"/>
    <property type="evidence" value="ECO:0007669"/>
    <property type="project" value="UniProtKB-SubCell"/>
</dbReference>
<dbReference type="GO" id="GO:0046872">
    <property type="term" value="F:metal ion binding"/>
    <property type="evidence" value="ECO:0007669"/>
    <property type="project" value="UniProtKB-KW"/>
</dbReference>
<keyword evidence="8" id="KW-0479">Metal-binding</keyword>
<dbReference type="AlphaFoldDB" id="A0A1J4JH94"/>
<dbReference type="PANTHER" id="PTHR10797">
    <property type="entry name" value="CCR4-NOT TRANSCRIPTION COMPLEX SUBUNIT"/>
    <property type="match status" value="1"/>
</dbReference>
<dbReference type="VEuPathDB" id="TrichDB:TRFO_09333"/>
<keyword evidence="9" id="KW-0378">Hydrolase</keyword>
<dbReference type="SUPFAM" id="SSF53098">
    <property type="entry name" value="Ribonuclease H-like"/>
    <property type="match status" value="1"/>
</dbReference>
<evidence type="ECO:0000256" key="14">
    <source>
        <dbReference type="ARBA" id="ARBA00023242"/>
    </source>
</evidence>
<gene>
    <name evidence="15" type="primary">caf1</name>
    <name evidence="15" type="ORF">TRFO_09333</name>
</gene>
<dbReference type="Gene3D" id="3.30.420.10">
    <property type="entry name" value="Ribonuclease H-like superfamily/Ribonuclease H"/>
    <property type="match status" value="1"/>
</dbReference>
<evidence type="ECO:0000256" key="3">
    <source>
        <dbReference type="ARBA" id="ARBA00004496"/>
    </source>
</evidence>
<keyword evidence="6" id="KW-0963">Cytoplasm</keyword>
<comment type="catalytic activity">
    <reaction evidence="1">
        <text>Exonucleolytic cleavage of poly(A) to 5'-AMP.</text>
        <dbReference type="EC" id="3.1.13.4"/>
    </reaction>
</comment>
<keyword evidence="7" id="KW-0540">Nuclease</keyword>
<evidence type="ECO:0000256" key="9">
    <source>
        <dbReference type="ARBA" id="ARBA00022801"/>
    </source>
</evidence>
<keyword evidence="10" id="KW-0269">Exonuclease</keyword>
<dbReference type="InterPro" id="IPR012337">
    <property type="entry name" value="RNaseH-like_sf"/>
</dbReference>
<organism evidence="15 16">
    <name type="scientific">Tritrichomonas foetus</name>
    <dbReference type="NCBI Taxonomy" id="1144522"/>
    <lineage>
        <taxon>Eukaryota</taxon>
        <taxon>Metamonada</taxon>
        <taxon>Parabasalia</taxon>
        <taxon>Tritrichomonadida</taxon>
        <taxon>Tritrichomonadidae</taxon>
        <taxon>Tritrichomonas</taxon>
    </lineage>
</organism>
<evidence type="ECO:0000256" key="4">
    <source>
        <dbReference type="ARBA" id="ARBA00008372"/>
    </source>
</evidence>
<evidence type="ECO:0000256" key="6">
    <source>
        <dbReference type="ARBA" id="ARBA00022490"/>
    </source>
</evidence>
<dbReference type="GO" id="GO:0004535">
    <property type="term" value="F:poly(A)-specific ribonuclease activity"/>
    <property type="evidence" value="ECO:0007669"/>
    <property type="project" value="UniProtKB-EC"/>
</dbReference>
<evidence type="ECO:0000256" key="11">
    <source>
        <dbReference type="ARBA" id="ARBA00022884"/>
    </source>
</evidence>
<dbReference type="GO" id="GO:0030014">
    <property type="term" value="C:CCR4-NOT complex"/>
    <property type="evidence" value="ECO:0007669"/>
    <property type="project" value="InterPro"/>
</dbReference>
<dbReference type="GO" id="GO:0003723">
    <property type="term" value="F:RNA binding"/>
    <property type="evidence" value="ECO:0007669"/>
    <property type="project" value="UniProtKB-KW"/>
</dbReference>
<keyword evidence="14" id="KW-0539">Nucleus</keyword>
<dbReference type="EC" id="3.1.13.4" evidence="5"/>
<dbReference type="RefSeq" id="XP_068350768.1">
    <property type="nucleotide sequence ID" value="XM_068494814.1"/>
</dbReference>
<dbReference type="InterPro" id="IPR006941">
    <property type="entry name" value="RNase_CAF1"/>
</dbReference>
<dbReference type="Proteomes" id="UP000179807">
    <property type="component" value="Unassembled WGS sequence"/>
</dbReference>
<evidence type="ECO:0000256" key="1">
    <source>
        <dbReference type="ARBA" id="ARBA00001663"/>
    </source>
</evidence>
<keyword evidence="12" id="KW-0805">Transcription regulation</keyword>
<dbReference type="InterPro" id="IPR039637">
    <property type="entry name" value="CNOT7/CNOT8/Pop2"/>
</dbReference>
<accession>A0A1J4JH94</accession>
<keyword evidence="13" id="KW-0804">Transcription</keyword>
<dbReference type="GO" id="GO:0005737">
    <property type="term" value="C:cytoplasm"/>
    <property type="evidence" value="ECO:0007669"/>
    <property type="project" value="UniProtKB-SubCell"/>
</dbReference>
<evidence type="ECO:0000313" key="16">
    <source>
        <dbReference type="Proteomes" id="UP000179807"/>
    </source>
</evidence>
<dbReference type="OrthoDB" id="1164111at2759"/>
<sequence>MIRDVWAWNLEQEMKIISDLVVDYPYIAMDTEFPGVVAKPAGSFKSTEALEYQAMRCNVDILKIIQIGITLGDSQGNVPSPCCTWQFNFKFDLNSDPHFYRAIVLLQSSGIKFERFQKEGIDVYDFARLLIPSGLVLCDKVTWVTFHSISDFGYLLKVLTCSPLPDDHQEFFNLLHIYFPHFYDIKYYTSVYNNIANGLQGIADQLNVERVGKEHQAGSDALVTLKVFFELQRQILEKDITEMDAENKLYGVSPPPLLH</sequence>
<protein>
    <recommendedName>
        <fullName evidence="5">poly(A)-specific ribonuclease</fullName>
        <ecNumber evidence="5">3.1.13.4</ecNumber>
    </recommendedName>
</protein>
<evidence type="ECO:0000256" key="2">
    <source>
        <dbReference type="ARBA" id="ARBA00004123"/>
    </source>
</evidence>
<evidence type="ECO:0000256" key="7">
    <source>
        <dbReference type="ARBA" id="ARBA00022722"/>
    </source>
</evidence>
<comment type="subcellular location">
    <subcellularLocation>
        <location evidence="3">Cytoplasm</location>
    </subcellularLocation>
    <subcellularLocation>
        <location evidence="2">Nucleus</location>
    </subcellularLocation>
</comment>
<evidence type="ECO:0000256" key="12">
    <source>
        <dbReference type="ARBA" id="ARBA00023015"/>
    </source>
</evidence>
<name>A0A1J4JH94_9EUKA</name>
<evidence type="ECO:0000256" key="10">
    <source>
        <dbReference type="ARBA" id="ARBA00022839"/>
    </source>
</evidence>
<dbReference type="EMBL" id="MLAK01001104">
    <property type="protein sequence ID" value="OHS97631.1"/>
    <property type="molecule type" value="Genomic_DNA"/>
</dbReference>
<dbReference type="InterPro" id="IPR036397">
    <property type="entry name" value="RNaseH_sf"/>
</dbReference>
<keyword evidence="11" id="KW-0694">RNA-binding</keyword>
<proteinExistence type="inferred from homology"/>
<comment type="similarity">
    <text evidence="4">Belongs to the CAF1 family.</text>
</comment>
<evidence type="ECO:0000256" key="8">
    <source>
        <dbReference type="ARBA" id="ARBA00022723"/>
    </source>
</evidence>